<reference evidence="1 2" key="1">
    <citation type="journal article" date="2019" name="Environ. Microbiol.">
        <title>At the nexus of three kingdoms: the genome of the mycorrhizal fungus Gigaspora margarita provides insights into plant, endobacterial and fungal interactions.</title>
        <authorList>
            <person name="Venice F."/>
            <person name="Ghignone S."/>
            <person name="Salvioli di Fossalunga A."/>
            <person name="Amselem J."/>
            <person name="Novero M."/>
            <person name="Xianan X."/>
            <person name="Sedzielewska Toro K."/>
            <person name="Morin E."/>
            <person name="Lipzen A."/>
            <person name="Grigoriev I.V."/>
            <person name="Henrissat B."/>
            <person name="Martin F.M."/>
            <person name="Bonfante P."/>
        </authorList>
    </citation>
    <scope>NUCLEOTIDE SEQUENCE [LARGE SCALE GENOMIC DNA]</scope>
    <source>
        <strain evidence="1 2">BEG34</strain>
    </source>
</reference>
<comment type="caution">
    <text evidence="1">The sequence shown here is derived from an EMBL/GenBank/DDBJ whole genome shotgun (WGS) entry which is preliminary data.</text>
</comment>
<proteinExistence type="predicted"/>
<dbReference type="AlphaFoldDB" id="A0A8H4B0I2"/>
<name>A0A8H4B0I2_GIGMA</name>
<dbReference type="EMBL" id="WTPW01000082">
    <property type="protein sequence ID" value="KAF0550640.1"/>
    <property type="molecule type" value="Genomic_DNA"/>
</dbReference>
<sequence>MPQKFAKERKLQRLLRLQSLTSEEILNVFMNHMKSTKEFHNRRYNRGEISKEVYEKTIKSLVDLEIQIKGLLFTENAQYKVALIHSVEVATRNEKEYEKEINDINKLNSILYKNKIPAFQDFSVINNESNKICYSTLEEAIHCSEERIQEIDNSGNPIYKGGPSVPRSFSFYDQSTSNDYYEEFNSF</sequence>
<gene>
    <name evidence="1" type="ORF">F8M41_024125</name>
</gene>
<protein>
    <submittedName>
        <fullName evidence="1">Uncharacterized protein</fullName>
    </submittedName>
</protein>
<evidence type="ECO:0000313" key="1">
    <source>
        <dbReference type="EMBL" id="KAF0550640.1"/>
    </source>
</evidence>
<accession>A0A8H4B0I2</accession>
<keyword evidence="2" id="KW-1185">Reference proteome</keyword>
<evidence type="ECO:0000313" key="2">
    <source>
        <dbReference type="Proteomes" id="UP000439903"/>
    </source>
</evidence>
<dbReference type="Proteomes" id="UP000439903">
    <property type="component" value="Unassembled WGS sequence"/>
</dbReference>
<organism evidence="1 2">
    <name type="scientific">Gigaspora margarita</name>
    <dbReference type="NCBI Taxonomy" id="4874"/>
    <lineage>
        <taxon>Eukaryota</taxon>
        <taxon>Fungi</taxon>
        <taxon>Fungi incertae sedis</taxon>
        <taxon>Mucoromycota</taxon>
        <taxon>Glomeromycotina</taxon>
        <taxon>Glomeromycetes</taxon>
        <taxon>Diversisporales</taxon>
        <taxon>Gigasporaceae</taxon>
        <taxon>Gigaspora</taxon>
    </lineage>
</organism>
<dbReference type="OrthoDB" id="10496690at2759"/>